<evidence type="ECO:0000256" key="1">
    <source>
        <dbReference type="ARBA" id="ARBA00022553"/>
    </source>
</evidence>
<accession>D1BJH9</accession>
<dbReference type="GO" id="GO:0005829">
    <property type="term" value="C:cytosol"/>
    <property type="evidence" value="ECO:0007669"/>
    <property type="project" value="TreeGrafter"/>
</dbReference>
<dbReference type="eggNOG" id="COG0745">
    <property type="taxonomic scope" value="Bacteria"/>
</dbReference>
<dbReference type="InterPro" id="IPR011006">
    <property type="entry name" value="CheY-like_superfamily"/>
</dbReference>
<evidence type="ECO:0000256" key="7">
    <source>
        <dbReference type="PROSITE-ProRule" id="PRU01091"/>
    </source>
</evidence>
<dbReference type="SMART" id="SM00448">
    <property type="entry name" value="REC"/>
    <property type="match status" value="1"/>
</dbReference>
<dbReference type="RefSeq" id="WP_012865304.1">
    <property type="nucleotide sequence ID" value="NC_013521.1"/>
</dbReference>
<protein>
    <submittedName>
        <fullName evidence="10">Response regulator with CheY-like receiver domain and winged-helix DNA-binding domain</fullName>
    </submittedName>
</protein>
<dbReference type="Pfam" id="PF00486">
    <property type="entry name" value="Trans_reg_C"/>
    <property type="match status" value="1"/>
</dbReference>
<dbReference type="GO" id="GO:0000976">
    <property type="term" value="F:transcription cis-regulatory region binding"/>
    <property type="evidence" value="ECO:0007669"/>
    <property type="project" value="TreeGrafter"/>
</dbReference>
<evidence type="ECO:0000256" key="5">
    <source>
        <dbReference type="ARBA" id="ARBA00023163"/>
    </source>
</evidence>
<dbReference type="InterPro" id="IPR001789">
    <property type="entry name" value="Sig_transdc_resp-reg_receiver"/>
</dbReference>
<organism evidence="10 11">
    <name type="scientific">Sanguibacter keddieii (strain ATCC 51767 / DSM 10542 / NCFB 3025 / ST-74)</name>
    <dbReference type="NCBI Taxonomy" id="446469"/>
    <lineage>
        <taxon>Bacteria</taxon>
        <taxon>Bacillati</taxon>
        <taxon>Actinomycetota</taxon>
        <taxon>Actinomycetes</taxon>
        <taxon>Micrococcales</taxon>
        <taxon>Sanguibacteraceae</taxon>
        <taxon>Sanguibacter</taxon>
    </lineage>
</organism>
<dbReference type="AlphaFoldDB" id="D1BJH9"/>
<dbReference type="GO" id="GO:0006355">
    <property type="term" value="P:regulation of DNA-templated transcription"/>
    <property type="evidence" value="ECO:0007669"/>
    <property type="project" value="InterPro"/>
</dbReference>
<evidence type="ECO:0000256" key="3">
    <source>
        <dbReference type="ARBA" id="ARBA00023015"/>
    </source>
</evidence>
<keyword evidence="2" id="KW-0902">Two-component regulatory system</keyword>
<dbReference type="SUPFAM" id="SSF46894">
    <property type="entry name" value="C-terminal effector domain of the bipartite response regulators"/>
    <property type="match status" value="1"/>
</dbReference>
<name>D1BJH9_SANKS</name>
<keyword evidence="3" id="KW-0805">Transcription regulation</keyword>
<dbReference type="PROSITE" id="PS50110">
    <property type="entry name" value="RESPONSE_REGULATORY"/>
    <property type="match status" value="1"/>
</dbReference>
<dbReference type="EMBL" id="CP001819">
    <property type="protein sequence ID" value="ACZ20235.1"/>
    <property type="molecule type" value="Genomic_DNA"/>
</dbReference>
<feature type="DNA-binding region" description="OmpR/PhoB-type" evidence="7">
    <location>
        <begin position="149"/>
        <end position="248"/>
    </location>
</feature>
<evidence type="ECO:0000256" key="2">
    <source>
        <dbReference type="ARBA" id="ARBA00023012"/>
    </source>
</evidence>
<dbReference type="InterPro" id="IPR001867">
    <property type="entry name" value="OmpR/PhoB-type_DNA-bd"/>
</dbReference>
<evidence type="ECO:0000259" key="8">
    <source>
        <dbReference type="PROSITE" id="PS50110"/>
    </source>
</evidence>
<gene>
    <name evidence="10" type="ordered locus">Sked_02660</name>
</gene>
<reference evidence="10 11" key="1">
    <citation type="journal article" date="2009" name="Stand. Genomic Sci.">
        <title>Complete genome sequence of Sanguibacter keddieii type strain (ST-74).</title>
        <authorList>
            <person name="Ivanova N."/>
            <person name="Sikorski J."/>
            <person name="Sims D."/>
            <person name="Brettin T."/>
            <person name="Detter J.C."/>
            <person name="Han C."/>
            <person name="Lapidus A."/>
            <person name="Copeland A."/>
            <person name="Glavina Del Rio T."/>
            <person name="Nolan M."/>
            <person name="Chen F."/>
            <person name="Lucas S."/>
            <person name="Tice H."/>
            <person name="Cheng J.F."/>
            <person name="Bruce D."/>
            <person name="Goodwin L."/>
            <person name="Pitluck S."/>
            <person name="Pati A."/>
            <person name="Mavromatis K."/>
            <person name="Chen A."/>
            <person name="Palaniappan K."/>
            <person name="D'haeseleer P."/>
            <person name="Chain P."/>
            <person name="Bristow J."/>
            <person name="Eisen J.A."/>
            <person name="Markowitz V."/>
            <person name="Hugenholtz P."/>
            <person name="Goker M."/>
            <person name="Pukall R."/>
            <person name="Klenk H.P."/>
            <person name="Kyrpides N.C."/>
        </authorList>
    </citation>
    <scope>NUCLEOTIDE SEQUENCE [LARGE SCALE GENOMIC DNA]</scope>
    <source>
        <strain evidence="11">ATCC 51767 / DSM 10542 / NCFB 3025 / ST-74</strain>
    </source>
</reference>
<dbReference type="Gene3D" id="1.10.10.10">
    <property type="entry name" value="Winged helix-like DNA-binding domain superfamily/Winged helix DNA-binding domain"/>
    <property type="match status" value="1"/>
</dbReference>
<evidence type="ECO:0000256" key="4">
    <source>
        <dbReference type="ARBA" id="ARBA00023125"/>
    </source>
</evidence>
<dbReference type="SMART" id="SM00862">
    <property type="entry name" value="Trans_reg_C"/>
    <property type="match status" value="1"/>
</dbReference>
<evidence type="ECO:0000313" key="10">
    <source>
        <dbReference type="EMBL" id="ACZ20235.1"/>
    </source>
</evidence>
<evidence type="ECO:0000313" key="11">
    <source>
        <dbReference type="Proteomes" id="UP000000322"/>
    </source>
</evidence>
<dbReference type="PROSITE" id="PS51755">
    <property type="entry name" value="OMPR_PHOB"/>
    <property type="match status" value="1"/>
</dbReference>
<dbReference type="KEGG" id="ske:Sked_02660"/>
<dbReference type="GO" id="GO:0032993">
    <property type="term" value="C:protein-DNA complex"/>
    <property type="evidence" value="ECO:0007669"/>
    <property type="project" value="TreeGrafter"/>
</dbReference>
<dbReference type="InterPro" id="IPR039420">
    <property type="entry name" value="WalR-like"/>
</dbReference>
<proteinExistence type="predicted"/>
<evidence type="ECO:0000256" key="6">
    <source>
        <dbReference type="PROSITE-ProRule" id="PRU00169"/>
    </source>
</evidence>
<dbReference type="OrthoDB" id="162434at2"/>
<dbReference type="PANTHER" id="PTHR48111:SF1">
    <property type="entry name" value="TWO-COMPONENT RESPONSE REGULATOR ORR33"/>
    <property type="match status" value="1"/>
</dbReference>
<sequence length="253" mass="27888">MTAPGAGAASAAVPGPDSTRPAVLLVDDEEAITGALAPFLERSGFEVRVAHDGQEALDTLDVWHADVVVSDVMMPRLDGRELVRRLRTRDDWTPVVLLTQVGESFERSAALDEGADDYLNKPFNPQELASRIRAVLRRSVGGEKPLSAADRLVSGDLLVDRTARRVFLAGAEVVLTPRASLLLDYLMTHPRELHTRERLLQALWGFDLVPSTRAVDHRVAEIRRVLHDDAGAPRYVETVPNLGYRFCGQVRRA</sequence>
<dbReference type="GO" id="GO:0000156">
    <property type="term" value="F:phosphorelay response regulator activity"/>
    <property type="evidence" value="ECO:0007669"/>
    <property type="project" value="TreeGrafter"/>
</dbReference>
<dbReference type="CDD" id="cd00383">
    <property type="entry name" value="trans_reg_C"/>
    <property type="match status" value="1"/>
</dbReference>
<dbReference type="InterPro" id="IPR036388">
    <property type="entry name" value="WH-like_DNA-bd_sf"/>
</dbReference>
<feature type="modified residue" description="4-aspartylphosphate" evidence="6">
    <location>
        <position position="71"/>
    </location>
</feature>
<dbReference type="PANTHER" id="PTHR48111">
    <property type="entry name" value="REGULATOR OF RPOS"/>
    <property type="match status" value="1"/>
</dbReference>
<dbReference type="STRING" id="446469.Sked_02660"/>
<feature type="domain" description="Response regulatory" evidence="8">
    <location>
        <begin position="22"/>
        <end position="136"/>
    </location>
</feature>
<dbReference type="Pfam" id="PF00072">
    <property type="entry name" value="Response_reg"/>
    <property type="match status" value="1"/>
</dbReference>
<keyword evidence="4 7" id="KW-0238">DNA-binding</keyword>
<dbReference type="SUPFAM" id="SSF52172">
    <property type="entry name" value="CheY-like"/>
    <property type="match status" value="1"/>
</dbReference>
<dbReference type="HOGENOM" id="CLU_000445_30_4_11"/>
<keyword evidence="1 6" id="KW-0597">Phosphoprotein</keyword>
<dbReference type="Proteomes" id="UP000000322">
    <property type="component" value="Chromosome"/>
</dbReference>
<keyword evidence="11" id="KW-1185">Reference proteome</keyword>
<evidence type="ECO:0000259" key="9">
    <source>
        <dbReference type="PROSITE" id="PS51755"/>
    </source>
</evidence>
<keyword evidence="5" id="KW-0804">Transcription</keyword>
<feature type="domain" description="OmpR/PhoB-type" evidence="9">
    <location>
        <begin position="149"/>
        <end position="248"/>
    </location>
</feature>
<dbReference type="InterPro" id="IPR016032">
    <property type="entry name" value="Sig_transdc_resp-reg_C-effctor"/>
</dbReference>
<dbReference type="Gene3D" id="3.40.50.2300">
    <property type="match status" value="1"/>
</dbReference>